<dbReference type="GO" id="GO:0005524">
    <property type="term" value="F:ATP binding"/>
    <property type="evidence" value="ECO:0007669"/>
    <property type="project" value="UniProtKB-KW"/>
</dbReference>
<dbReference type="PROSITE" id="PS50893">
    <property type="entry name" value="ABC_TRANSPORTER_2"/>
    <property type="match status" value="1"/>
</dbReference>
<comment type="function">
    <text evidence="6">Part of the ABC transporter complex HmuTUV involved in hemin import. Responsible for energy coupling to the transport system.</text>
</comment>
<name>A0A1T2L0D2_9GAMM</name>
<evidence type="ECO:0000256" key="2">
    <source>
        <dbReference type="ARBA" id="ARBA00022448"/>
    </source>
</evidence>
<dbReference type="SUPFAM" id="SSF52540">
    <property type="entry name" value="P-loop containing nucleoside triphosphate hydrolases"/>
    <property type="match status" value="1"/>
</dbReference>
<dbReference type="AlphaFoldDB" id="A0A1T2L0D2"/>
<keyword evidence="2" id="KW-0813">Transport</keyword>
<dbReference type="RefSeq" id="WP_078484928.1">
    <property type="nucleotide sequence ID" value="NZ_MPRL01000082.1"/>
</dbReference>
<gene>
    <name evidence="8" type="ORF">BOW53_15140</name>
</gene>
<dbReference type="EMBL" id="MPRL01000082">
    <property type="protein sequence ID" value="OOZ38559.1"/>
    <property type="molecule type" value="Genomic_DNA"/>
</dbReference>
<comment type="caution">
    <text evidence="8">The sequence shown here is derived from an EMBL/GenBank/DDBJ whole genome shotgun (WGS) entry which is preliminary data.</text>
</comment>
<dbReference type="Gene3D" id="3.40.50.300">
    <property type="entry name" value="P-loop containing nucleotide triphosphate hydrolases"/>
    <property type="match status" value="1"/>
</dbReference>
<keyword evidence="5" id="KW-1278">Translocase</keyword>
<evidence type="ECO:0000256" key="5">
    <source>
        <dbReference type="ARBA" id="ARBA00022967"/>
    </source>
</evidence>
<keyword evidence="3" id="KW-0547">Nucleotide-binding</keyword>
<dbReference type="Proteomes" id="UP000191110">
    <property type="component" value="Unassembled WGS sequence"/>
</dbReference>
<keyword evidence="4" id="KW-0067">ATP-binding</keyword>
<dbReference type="OrthoDB" id="6461291at2"/>
<feature type="domain" description="ABC transporter" evidence="7">
    <location>
        <begin position="4"/>
        <end position="240"/>
    </location>
</feature>
<dbReference type="SMART" id="SM00382">
    <property type="entry name" value="AAA"/>
    <property type="match status" value="1"/>
</dbReference>
<dbReference type="InterPro" id="IPR003439">
    <property type="entry name" value="ABC_transporter-like_ATP-bd"/>
</dbReference>
<evidence type="ECO:0000256" key="3">
    <source>
        <dbReference type="ARBA" id="ARBA00022741"/>
    </source>
</evidence>
<evidence type="ECO:0000256" key="1">
    <source>
        <dbReference type="ARBA" id="ARBA00005417"/>
    </source>
</evidence>
<comment type="similarity">
    <text evidence="1">Belongs to the ABC transporter superfamily.</text>
</comment>
<reference evidence="8 9" key="1">
    <citation type="submission" date="2016-11" db="EMBL/GenBank/DDBJ databases">
        <title>Mixed transmission modes and dynamic genome evolution in an obligate animal-bacterial symbiosis.</title>
        <authorList>
            <person name="Russell S.L."/>
            <person name="Corbett-Detig R.B."/>
            <person name="Cavanaugh C.M."/>
        </authorList>
    </citation>
    <scope>NUCLEOTIDE SEQUENCE [LARGE SCALE GENOMIC DNA]</scope>
    <source>
        <strain evidence="8">Sveles-Q1</strain>
    </source>
</reference>
<sequence>MSLLQTEGLVVEIAGITVCHDLALQIVPGSSWAILGGNGAGKTTLLHTLAGVRLAQQGEITIKGQPLSAWPRRQLAQVVGLLAQESSDPFPITVLETVLIGRHPHLDRWQWEGEEDIEIAQRALQQVALEGFESRMVDTLSGGERHRVTIAALMAQSTQLLLLDEPTNHLDLHHQVTLLDELKAVASAADGALISVLHDINLALRFCDHALLLLPNGVTLHGPIDEVVNSETLTELYAHPVIEIANDEQRYFMPR</sequence>
<protein>
    <recommendedName>
        <fullName evidence="7">ABC transporter domain-containing protein</fullName>
    </recommendedName>
</protein>
<organism evidence="8 9">
    <name type="scientific">Solemya pervernicosa gill symbiont</name>
    <dbReference type="NCBI Taxonomy" id="642797"/>
    <lineage>
        <taxon>Bacteria</taxon>
        <taxon>Pseudomonadati</taxon>
        <taxon>Pseudomonadota</taxon>
        <taxon>Gammaproteobacteria</taxon>
        <taxon>sulfur-oxidizing symbionts</taxon>
    </lineage>
</organism>
<dbReference type="PANTHER" id="PTHR42794">
    <property type="entry name" value="HEMIN IMPORT ATP-BINDING PROTEIN HMUV"/>
    <property type="match status" value="1"/>
</dbReference>
<evidence type="ECO:0000259" key="7">
    <source>
        <dbReference type="PROSITE" id="PS50893"/>
    </source>
</evidence>
<evidence type="ECO:0000256" key="4">
    <source>
        <dbReference type="ARBA" id="ARBA00022840"/>
    </source>
</evidence>
<dbReference type="GO" id="GO:0016887">
    <property type="term" value="F:ATP hydrolysis activity"/>
    <property type="evidence" value="ECO:0007669"/>
    <property type="project" value="InterPro"/>
</dbReference>
<dbReference type="Pfam" id="PF00005">
    <property type="entry name" value="ABC_tran"/>
    <property type="match status" value="1"/>
</dbReference>
<dbReference type="CDD" id="cd03214">
    <property type="entry name" value="ABC_Iron-Siderophores_B12_Hemin"/>
    <property type="match status" value="1"/>
</dbReference>
<dbReference type="InterPro" id="IPR003593">
    <property type="entry name" value="AAA+_ATPase"/>
</dbReference>
<dbReference type="FunFam" id="3.40.50.300:FF:000134">
    <property type="entry name" value="Iron-enterobactin ABC transporter ATP-binding protein"/>
    <property type="match status" value="1"/>
</dbReference>
<proteinExistence type="inferred from homology"/>
<evidence type="ECO:0000256" key="6">
    <source>
        <dbReference type="ARBA" id="ARBA00037066"/>
    </source>
</evidence>
<accession>A0A1T2L0D2</accession>
<dbReference type="PANTHER" id="PTHR42794:SF1">
    <property type="entry name" value="HEMIN IMPORT ATP-BINDING PROTEIN HMUV"/>
    <property type="match status" value="1"/>
</dbReference>
<evidence type="ECO:0000313" key="9">
    <source>
        <dbReference type="Proteomes" id="UP000191110"/>
    </source>
</evidence>
<keyword evidence="9" id="KW-1185">Reference proteome</keyword>
<evidence type="ECO:0000313" key="8">
    <source>
        <dbReference type="EMBL" id="OOZ38559.1"/>
    </source>
</evidence>
<dbReference type="InterPro" id="IPR027417">
    <property type="entry name" value="P-loop_NTPase"/>
</dbReference>